<evidence type="ECO:0000313" key="1">
    <source>
        <dbReference type="EMBL" id="RZC83552.1"/>
    </source>
</evidence>
<dbReference type="AlphaFoldDB" id="A0A4Y7LFT4"/>
<evidence type="ECO:0000313" key="2">
    <source>
        <dbReference type="Proteomes" id="UP000316621"/>
    </source>
</evidence>
<accession>A0A4Y7LFT4</accession>
<gene>
    <name evidence="1" type="ORF">C5167_046339</name>
</gene>
<keyword evidence="2" id="KW-1185">Reference proteome</keyword>
<protein>
    <submittedName>
        <fullName evidence="1">Uncharacterized protein</fullName>
    </submittedName>
</protein>
<dbReference type="Proteomes" id="UP000316621">
    <property type="component" value="Chromosome 11"/>
</dbReference>
<proteinExistence type="predicted"/>
<dbReference type="Gramene" id="RZC83552">
    <property type="protein sequence ID" value="RZC83552"/>
    <property type="gene ID" value="C5167_046339"/>
</dbReference>
<organism evidence="1 2">
    <name type="scientific">Papaver somniferum</name>
    <name type="common">Opium poppy</name>
    <dbReference type="NCBI Taxonomy" id="3469"/>
    <lineage>
        <taxon>Eukaryota</taxon>
        <taxon>Viridiplantae</taxon>
        <taxon>Streptophyta</taxon>
        <taxon>Embryophyta</taxon>
        <taxon>Tracheophyta</taxon>
        <taxon>Spermatophyta</taxon>
        <taxon>Magnoliopsida</taxon>
        <taxon>Ranunculales</taxon>
        <taxon>Papaveraceae</taxon>
        <taxon>Papaveroideae</taxon>
        <taxon>Papaver</taxon>
    </lineage>
</organism>
<dbReference type="EMBL" id="CM010725">
    <property type="protein sequence ID" value="RZC83552.1"/>
    <property type="molecule type" value="Genomic_DNA"/>
</dbReference>
<name>A0A4Y7LFT4_PAPSO</name>
<sequence length="91" mass="10223">MKGILNNPSGPVIGAGPQRLPLASKEVVKKLPIMTVRILTRLHNNTSAIQKKRLSLFWFCLPEDVEGILEVILDSKLSTWKPVLDYGKERD</sequence>
<reference evidence="1 2" key="1">
    <citation type="journal article" date="2018" name="Science">
        <title>The opium poppy genome and morphinan production.</title>
        <authorList>
            <person name="Guo L."/>
            <person name="Winzer T."/>
            <person name="Yang X."/>
            <person name="Li Y."/>
            <person name="Ning Z."/>
            <person name="He Z."/>
            <person name="Teodor R."/>
            <person name="Lu Y."/>
            <person name="Bowser T.A."/>
            <person name="Graham I.A."/>
            <person name="Ye K."/>
        </authorList>
    </citation>
    <scope>NUCLEOTIDE SEQUENCE [LARGE SCALE GENOMIC DNA]</scope>
    <source>
        <strain evidence="2">cv. HN1</strain>
        <tissue evidence="1">Leaves</tissue>
    </source>
</reference>